<feature type="compositionally biased region" description="Low complexity" evidence="1">
    <location>
        <begin position="163"/>
        <end position="173"/>
    </location>
</feature>
<gene>
    <name evidence="5" type="primary">LOC116938348</name>
</gene>
<keyword evidence="2" id="KW-1133">Transmembrane helix</keyword>
<feature type="domain" description="Piezo TM1-24" evidence="3">
    <location>
        <begin position="17"/>
        <end position="294"/>
    </location>
</feature>
<sequence>MRSCVPASAACLLRVSPPRVLAGHTGRLVKAICCSSFLFLCLHLCFQATIAAFSAQRRLDHTFNCTYLETLSRHIGFVRVHEADWPSALRLFAPEFGVFAVGFVAWFLCWKLTCQPDARSPCTESPGAGSDQVDEEAEAADLDEDDAEGGDEADDEYEEEGSLAEGGAASDAEGPGGLAEEPGRREIFLARAAAFASRLKELIGKIITTAGKVVATVMLGLAGVIVPSLTSLAYFVLFMALCSWWACGRSMPELAFGCVCVATALFSAGHLLGLYIYQMPALQELVPPGDLNAR</sequence>
<evidence type="ECO:0000313" key="5">
    <source>
        <dbReference type="RefSeq" id="XP_032801351.1"/>
    </source>
</evidence>
<evidence type="ECO:0000313" key="4">
    <source>
        <dbReference type="Proteomes" id="UP001318040"/>
    </source>
</evidence>
<feature type="transmembrane region" description="Helical" evidence="2">
    <location>
        <begin position="217"/>
        <end position="242"/>
    </location>
</feature>
<dbReference type="InterPro" id="IPR056769">
    <property type="entry name" value="Piezo_TM1-24"/>
</dbReference>
<reference evidence="5" key="1">
    <citation type="submission" date="2025-08" db="UniProtKB">
        <authorList>
            <consortium name="RefSeq"/>
        </authorList>
    </citation>
    <scope>IDENTIFICATION</scope>
    <source>
        <tissue evidence="5">Sperm</tissue>
    </source>
</reference>
<evidence type="ECO:0000259" key="3">
    <source>
        <dbReference type="Pfam" id="PF24871"/>
    </source>
</evidence>
<keyword evidence="2" id="KW-0472">Membrane</keyword>
<feature type="non-terminal residue" evidence="5">
    <location>
        <position position="294"/>
    </location>
</feature>
<name>A0AAJ7WKR2_PETMA</name>
<dbReference type="AlphaFoldDB" id="A0AAJ7WKR2"/>
<dbReference type="Proteomes" id="UP001318040">
    <property type="component" value="Unplaced"/>
</dbReference>
<dbReference type="PANTHER" id="PTHR47049:SF6">
    <property type="entry name" value="PIEZO-TYPE MECHANOSENSITIVE ION CHANNEL COMPONENT"/>
    <property type="match status" value="1"/>
</dbReference>
<evidence type="ECO:0000256" key="1">
    <source>
        <dbReference type="SAM" id="MobiDB-lite"/>
    </source>
</evidence>
<dbReference type="KEGG" id="pmrn:116938348"/>
<dbReference type="GO" id="GO:0008381">
    <property type="term" value="F:mechanosensitive monoatomic ion channel activity"/>
    <property type="evidence" value="ECO:0007669"/>
    <property type="project" value="InterPro"/>
</dbReference>
<feature type="region of interest" description="Disordered" evidence="1">
    <location>
        <begin position="121"/>
        <end position="180"/>
    </location>
</feature>
<dbReference type="Pfam" id="PF24871">
    <property type="entry name" value="Piezo_TM1-24"/>
    <property type="match status" value="1"/>
</dbReference>
<feature type="transmembrane region" description="Helical" evidence="2">
    <location>
        <begin position="254"/>
        <end position="277"/>
    </location>
</feature>
<proteinExistence type="predicted"/>
<dbReference type="PANTHER" id="PTHR47049">
    <property type="entry name" value="PIEZO-TYPE MECHANOSENSITIVE ION CHANNEL HOMOLOG"/>
    <property type="match status" value="1"/>
</dbReference>
<evidence type="ECO:0000256" key="2">
    <source>
        <dbReference type="SAM" id="Phobius"/>
    </source>
</evidence>
<organism evidence="4 5">
    <name type="scientific">Petromyzon marinus</name>
    <name type="common">Sea lamprey</name>
    <dbReference type="NCBI Taxonomy" id="7757"/>
    <lineage>
        <taxon>Eukaryota</taxon>
        <taxon>Metazoa</taxon>
        <taxon>Chordata</taxon>
        <taxon>Craniata</taxon>
        <taxon>Vertebrata</taxon>
        <taxon>Cyclostomata</taxon>
        <taxon>Hyperoartia</taxon>
        <taxon>Petromyzontiformes</taxon>
        <taxon>Petromyzontidae</taxon>
        <taxon>Petromyzon</taxon>
    </lineage>
</organism>
<dbReference type="InterPro" id="IPR027272">
    <property type="entry name" value="Piezo"/>
</dbReference>
<feature type="compositionally biased region" description="Acidic residues" evidence="1">
    <location>
        <begin position="132"/>
        <end position="162"/>
    </location>
</feature>
<protein>
    <submittedName>
        <fullName evidence="5">Piezo-type mechanosensitive ion channel component 2-like</fullName>
    </submittedName>
</protein>
<accession>A0AAJ7WKR2</accession>
<keyword evidence="2" id="KW-0812">Transmembrane</keyword>
<dbReference type="GO" id="GO:0016020">
    <property type="term" value="C:membrane"/>
    <property type="evidence" value="ECO:0007669"/>
    <property type="project" value="InterPro"/>
</dbReference>
<keyword evidence="4" id="KW-1185">Reference proteome</keyword>
<dbReference type="RefSeq" id="XP_032801351.1">
    <property type="nucleotide sequence ID" value="XM_032945460.1"/>
</dbReference>